<dbReference type="AlphaFoldDB" id="A0A7K0BV30"/>
<dbReference type="RefSeq" id="WP_153533138.1">
    <property type="nucleotide sequence ID" value="NZ_WEGH01000002.1"/>
</dbReference>
<evidence type="ECO:0000313" key="2">
    <source>
        <dbReference type="Proteomes" id="UP000487268"/>
    </source>
</evidence>
<accession>A0A7K0BV30</accession>
<keyword evidence="2" id="KW-1185">Reference proteome</keyword>
<dbReference type="EMBL" id="WEGH01000002">
    <property type="protein sequence ID" value="MQY05013.1"/>
    <property type="molecule type" value="Genomic_DNA"/>
</dbReference>
<gene>
    <name evidence="1" type="ORF">ACRB68_30760</name>
</gene>
<sequence length="84" mass="8809">MIPIYTTDHIPIAGAGPVEQAWPVWTDAADIGLGLDQLAHAAVYRGAHAIVGLQVTTISPGEGPSRWHEPRYVLVGTAVVTGTP</sequence>
<organism evidence="1 2">
    <name type="scientific">Actinomadura macrotermitis</name>
    <dbReference type="NCBI Taxonomy" id="2585200"/>
    <lineage>
        <taxon>Bacteria</taxon>
        <taxon>Bacillati</taxon>
        <taxon>Actinomycetota</taxon>
        <taxon>Actinomycetes</taxon>
        <taxon>Streptosporangiales</taxon>
        <taxon>Thermomonosporaceae</taxon>
        <taxon>Actinomadura</taxon>
    </lineage>
</organism>
<reference evidence="1 2" key="1">
    <citation type="submission" date="2019-10" db="EMBL/GenBank/DDBJ databases">
        <title>Actinomadura rubteroloni sp. nov. and Actinomadura macrotermitis sp. nov., isolated from the gut of fungus growing-termite Macrotermes natalensis.</title>
        <authorList>
            <person name="Benndorf R."/>
            <person name="Martin K."/>
            <person name="Kuefner M."/>
            <person name="De Beer W."/>
            <person name="Kaster A.-K."/>
            <person name="Vollmers J."/>
            <person name="Poulsen M."/>
            <person name="Beemelmanns C."/>
        </authorList>
    </citation>
    <scope>NUCLEOTIDE SEQUENCE [LARGE SCALE GENOMIC DNA]</scope>
    <source>
        <strain evidence="1 2">RB68</strain>
    </source>
</reference>
<evidence type="ECO:0000313" key="1">
    <source>
        <dbReference type="EMBL" id="MQY05013.1"/>
    </source>
</evidence>
<proteinExistence type="predicted"/>
<comment type="caution">
    <text evidence="1">The sequence shown here is derived from an EMBL/GenBank/DDBJ whole genome shotgun (WGS) entry which is preliminary data.</text>
</comment>
<protein>
    <submittedName>
        <fullName evidence="1">Uncharacterized protein</fullName>
    </submittedName>
</protein>
<name>A0A7K0BV30_9ACTN</name>
<dbReference type="OrthoDB" id="3481654at2"/>
<dbReference type="Proteomes" id="UP000487268">
    <property type="component" value="Unassembled WGS sequence"/>
</dbReference>